<dbReference type="Gene3D" id="2.160.20.10">
    <property type="entry name" value="Single-stranded right-handed beta-helix, Pectin lyase-like"/>
    <property type="match status" value="1"/>
</dbReference>
<evidence type="ECO:0000259" key="2">
    <source>
        <dbReference type="Pfam" id="PF03718"/>
    </source>
</evidence>
<reference evidence="4" key="1">
    <citation type="journal article" date="2014" name="Nat. Commun.">
        <title>Multiple recent horizontal transfers of a large genomic region in cheese making fungi.</title>
        <authorList>
            <person name="Cheeseman K."/>
            <person name="Ropars J."/>
            <person name="Renault P."/>
            <person name="Dupont J."/>
            <person name="Gouzy J."/>
            <person name="Branca A."/>
            <person name="Abraham A.L."/>
            <person name="Ceppi M."/>
            <person name="Conseiller E."/>
            <person name="Debuchy R."/>
            <person name="Malagnac F."/>
            <person name="Goarin A."/>
            <person name="Silar P."/>
            <person name="Lacoste S."/>
            <person name="Sallet E."/>
            <person name="Bensimon A."/>
            <person name="Giraud T."/>
            <person name="Brygoo Y."/>
        </authorList>
    </citation>
    <scope>NUCLEOTIDE SEQUENCE [LARGE SCALE GENOMIC DNA]</scope>
    <source>
        <strain evidence="4">FM164</strain>
    </source>
</reference>
<evidence type="ECO:0000259" key="3">
    <source>
        <dbReference type="Pfam" id="PF17433"/>
    </source>
</evidence>
<keyword evidence="5" id="KW-1185">Reference proteome</keyword>
<feature type="chain" id="PRO_5004879335" evidence="1">
    <location>
        <begin position="20"/>
        <end position="600"/>
    </location>
</feature>
<dbReference type="EMBL" id="HG792016">
    <property type="protein sequence ID" value="CDM30608.1"/>
    <property type="molecule type" value="Genomic_DNA"/>
</dbReference>
<dbReference type="STRING" id="1365484.W6Q232"/>
<proteinExistence type="predicted"/>
<dbReference type="AlphaFoldDB" id="W6Q232"/>
<dbReference type="InterPro" id="IPR035953">
    <property type="entry name" value="Dextranase_N-ter"/>
</dbReference>
<dbReference type="OrthoDB" id="406508at2759"/>
<dbReference type="Pfam" id="PF17433">
    <property type="entry name" value="Glyco_hydro_49N"/>
    <property type="match status" value="1"/>
</dbReference>
<dbReference type="Pfam" id="PF18841">
    <property type="entry name" value="B_solenoid_dext"/>
    <property type="match status" value="1"/>
</dbReference>
<gene>
    <name evidence="4" type="primary">DEX</name>
    <name evidence="4" type="ORF">PROQFM164_S02g000758</name>
</gene>
<dbReference type="SUPFAM" id="SSF51126">
    <property type="entry name" value="Pectin lyase-like"/>
    <property type="match status" value="1"/>
</dbReference>
<dbReference type="Pfam" id="PF18783">
    <property type="entry name" value="IPU_b_solenoid"/>
    <property type="match status" value="1"/>
</dbReference>
<feature type="signal peptide" evidence="1">
    <location>
        <begin position="1"/>
        <end position="19"/>
    </location>
</feature>
<dbReference type="Pfam" id="PF03718">
    <property type="entry name" value="Glyco_hydro_49"/>
    <property type="match status" value="1"/>
</dbReference>
<name>W6Q232_PENRF</name>
<dbReference type="InterPro" id="IPR012334">
    <property type="entry name" value="Pectin_lyas_fold"/>
</dbReference>
<protein>
    <submittedName>
        <fullName evidence="4">Dextranase</fullName>
    </submittedName>
</protein>
<dbReference type="InterPro" id="IPR041402">
    <property type="entry name" value="B_solenoid_dext"/>
</dbReference>
<dbReference type="SUPFAM" id="SSF101596">
    <property type="entry name" value="Dextranase, N-terminal domain"/>
    <property type="match status" value="1"/>
</dbReference>
<dbReference type="InterPro" id="IPR023226">
    <property type="entry name" value="Glyco_hydro_49_N_dom"/>
</dbReference>
<dbReference type="Proteomes" id="UP000030686">
    <property type="component" value="Unassembled WGS sequence"/>
</dbReference>
<dbReference type="InterPro" id="IPR041274">
    <property type="entry name" value="IPU_b_solenoid"/>
</dbReference>
<accession>W6Q232</accession>
<feature type="domain" description="Glycoside hydrolase family 49 N-terminal" evidence="3">
    <location>
        <begin position="30"/>
        <end position="221"/>
    </location>
</feature>
<dbReference type="OMA" id="ITMAWTQ"/>
<feature type="domain" description="Glycoside hydrolase family 49 C-terminal" evidence="2">
    <location>
        <begin position="487"/>
        <end position="598"/>
    </location>
</feature>
<organism evidence="4 5">
    <name type="scientific">Penicillium roqueforti (strain FM164)</name>
    <dbReference type="NCBI Taxonomy" id="1365484"/>
    <lineage>
        <taxon>Eukaryota</taxon>
        <taxon>Fungi</taxon>
        <taxon>Dikarya</taxon>
        <taxon>Ascomycota</taxon>
        <taxon>Pezizomycotina</taxon>
        <taxon>Eurotiomycetes</taxon>
        <taxon>Eurotiomycetidae</taxon>
        <taxon>Eurotiales</taxon>
        <taxon>Aspergillaceae</taxon>
        <taxon>Penicillium</taxon>
    </lineage>
</organism>
<evidence type="ECO:0000313" key="4">
    <source>
        <dbReference type="EMBL" id="CDM30608.1"/>
    </source>
</evidence>
<dbReference type="Gene3D" id="2.60.350.10">
    <property type="entry name" value="Dextranase, N-terminal"/>
    <property type="match status" value="1"/>
</dbReference>
<evidence type="ECO:0000313" key="5">
    <source>
        <dbReference type="Proteomes" id="UP000030686"/>
    </source>
</evidence>
<sequence>MITLKSFLLPAIGLQTLAGAFVLPRETDSTPNTHCGSDFCTWWHDTAEINTATAVEAGNVRQSHQYLVQVAAAGSNTSYDSFVYESIPRNGNGKIQTPGDTSDTFSGDDGISIEIDAGINMAWSQFEYSEDVDVTISRRDGQDVGMDLIIRPSTIAYELSYADNAVIIRVPADENGRKFSVEFGNDLYTFRSDGEAYTTDGSGEVVGIEPINALLIFASPFLSSDLIPASDGADTVVMTPGAFTANDIGSASIVYFPPGVYYIDSDPLGEAHIKLDPNTYWVYLAPGAYVKGGIEYTTTAQDFYATGHGVLSGEIYVYQANVDQGYTAVKDDVTSLRMWWHRSVTSGQIWHCVGPTLTSPPFNTMDLMDGSSDRDDISVDIYDYKQVGAFFMQTDGPQMYTNGSVHDVFYHVNDDAIKTYYSGVTASRLTVWKAFNDPIIQMGWTPREVSGVTIDTLNIIHSRYRKSENGVPSAIIGASPNYDGSDNVDSSKSISMSISNVYCEGPCPGLFRLTPLQNYKNFSVKGVSFPDGLIGGSVPVGDTIIASTSDTTYDGSTSLSMELDISGWTVQGQAVTGDNADSLGQFNINSAYSGQWSISS</sequence>
<dbReference type="InterPro" id="IPR011050">
    <property type="entry name" value="Pectin_lyase_fold/virulence"/>
</dbReference>
<evidence type="ECO:0000256" key="1">
    <source>
        <dbReference type="SAM" id="SignalP"/>
    </source>
</evidence>
<dbReference type="InterPro" id="IPR005192">
    <property type="entry name" value="Glyco_hydro_49_C"/>
</dbReference>
<keyword evidence="1" id="KW-0732">Signal</keyword>
<dbReference type="GO" id="GO:0004553">
    <property type="term" value="F:hydrolase activity, hydrolyzing O-glycosyl compounds"/>
    <property type="evidence" value="ECO:0007669"/>
    <property type="project" value="InterPro"/>
</dbReference>